<organism evidence="2 3">
    <name type="scientific">Globisporangium ultimum (strain ATCC 200006 / CBS 805.95 / DAOM BR144)</name>
    <name type="common">Pythium ultimum</name>
    <dbReference type="NCBI Taxonomy" id="431595"/>
    <lineage>
        <taxon>Eukaryota</taxon>
        <taxon>Sar</taxon>
        <taxon>Stramenopiles</taxon>
        <taxon>Oomycota</taxon>
        <taxon>Peronosporomycetes</taxon>
        <taxon>Pythiales</taxon>
        <taxon>Pythiaceae</taxon>
        <taxon>Globisporangium</taxon>
    </lineage>
</organism>
<feature type="compositionally biased region" description="Polar residues" evidence="1">
    <location>
        <begin position="154"/>
        <end position="170"/>
    </location>
</feature>
<feature type="region of interest" description="Disordered" evidence="1">
    <location>
        <begin position="1"/>
        <end position="172"/>
    </location>
</feature>
<feature type="compositionally biased region" description="Basic residues" evidence="1">
    <location>
        <begin position="125"/>
        <end position="134"/>
    </location>
</feature>
<dbReference type="Proteomes" id="UP000019132">
    <property type="component" value="Unassembled WGS sequence"/>
</dbReference>
<accession>K3WND5</accession>
<reference evidence="2" key="3">
    <citation type="submission" date="2015-02" db="UniProtKB">
        <authorList>
            <consortium name="EnsemblProtists"/>
        </authorList>
    </citation>
    <scope>IDENTIFICATION</scope>
    <source>
        <strain evidence="2">DAOM BR144</strain>
    </source>
</reference>
<evidence type="ECO:0000256" key="1">
    <source>
        <dbReference type="SAM" id="MobiDB-lite"/>
    </source>
</evidence>
<sequence>MKEELMRQRQLVDQLRQAHAQIQQHAQPVTNGPTPTLSDLEQLRNELREELDHREHAHRQELESFKRQQQSLQKQQLVLQSQQSSPIEQNELKSVTESKASNAEHQQQGSYHQSNTNQQHSSPVRQRRMQRSSGRHIFQQQRQRDSFEEVELESGSQSTQPVFQSMQTKSEPIAARASLQCDSKLVYFDGHVRTQQEDPQEVPPRTTPSRKKRVPELQINLEDSVDDLVSRVSFSHNVALQQQPETSSNGKSQHQSFNAPHRREDNNQEEVNESMKALAAASPTFPRDSR</sequence>
<evidence type="ECO:0000313" key="3">
    <source>
        <dbReference type="Proteomes" id="UP000019132"/>
    </source>
</evidence>
<dbReference type="InParanoid" id="K3WND5"/>
<feature type="compositionally biased region" description="Basic and acidic residues" evidence="1">
    <location>
        <begin position="41"/>
        <end position="66"/>
    </location>
</feature>
<protein>
    <submittedName>
        <fullName evidence="2">Uncharacterized protein</fullName>
    </submittedName>
</protein>
<dbReference type="STRING" id="431595.K3WND5"/>
<feature type="region of interest" description="Disordered" evidence="1">
    <location>
        <begin position="190"/>
        <end position="214"/>
    </location>
</feature>
<keyword evidence="3" id="KW-1185">Reference proteome</keyword>
<feature type="compositionally biased region" description="Polar residues" evidence="1">
    <location>
        <begin position="236"/>
        <end position="258"/>
    </location>
</feature>
<feature type="compositionally biased region" description="Polar residues" evidence="1">
    <location>
        <begin position="97"/>
        <end position="124"/>
    </location>
</feature>
<proteinExistence type="predicted"/>
<name>K3WND5_GLOUD</name>
<dbReference type="HOGENOM" id="CLU_961317_0_0_1"/>
<dbReference type="AlphaFoldDB" id="K3WND5"/>
<dbReference type="EnsemblProtists" id="PYU1_T006477">
    <property type="protein sequence ID" value="PYU1_T006477"/>
    <property type="gene ID" value="PYU1_G006465"/>
</dbReference>
<evidence type="ECO:0000313" key="2">
    <source>
        <dbReference type="EnsemblProtists" id="PYU1_T006477"/>
    </source>
</evidence>
<dbReference type="eggNOG" id="ENOG502RASN">
    <property type="taxonomic scope" value="Eukaryota"/>
</dbReference>
<dbReference type="EMBL" id="GL376604">
    <property type="status" value="NOT_ANNOTATED_CDS"/>
    <property type="molecule type" value="Genomic_DNA"/>
</dbReference>
<feature type="region of interest" description="Disordered" evidence="1">
    <location>
        <begin position="236"/>
        <end position="290"/>
    </location>
</feature>
<reference evidence="3" key="2">
    <citation type="submission" date="2010-04" db="EMBL/GenBank/DDBJ databases">
        <authorList>
            <person name="Buell R."/>
            <person name="Hamilton J."/>
            <person name="Hostetler J."/>
        </authorList>
    </citation>
    <scope>NUCLEOTIDE SEQUENCE [LARGE SCALE GENOMIC DNA]</scope>
    <source>
        <strain evidence="3">DAOM:BR144</strain>
    </source>
</reference>
<dbReference type="VEuPathDB" id="FungiDB:PYU1_G006465"/>
<feature type="compositionally biased region" description="Low complexity" evidence="1">
    <location>
        <begin position="17"/>
        <end position="27"/>
    </location>
</feature>
<feature type="compositionally biased region" description="Low complexity" evidence="1">
    <location>
        <begin position="68"/>
        <end position="85"/>
    </location>
</feature>
<reference evidence="3" key="1">
    <citation type="journal article" date="2010" name="Genome Biol.">
        <title>Genome sequence of the necrotrophic plant pathogen Pythium ultimum reveals original pathogenicity mechanisms and effector repertoire.</title>
        <authorList>
            <person name="Levesque C.A."/>
            <person name="Brouwer H."/>
            <person name="Cano L."/>
            <person name="Hamilton J.P."/>
            <person name="Holt C."/>
            <person name="Huitema E."/>
            <person name="Raffaele S."/>
            <person name="Robideau G.P."/>
            <person name="Thines M."/>
            <person name="Win J."/>
            <person name="Zerillo M.M."/>
            <person name="Beakes G.W."/>
            <person name="Boore J.L."/>
            <person name="Busam D."/>
            <person name="Dumas B."/>
            <person name="Ferriera S."/>
            <person name="Fuerstenberg S.I."/>
            <person name="Gachon C.M."/>
            <person name="Gaulin E."/>
            <person name="Govers F."/>
            <person name="Grenville-Briggs L."/>
            <person name="Horner N."/>
            <person name="Hostetler J."/>
            <person name="Jiang R.H."/>
            <person name="Johnson J."/>
            <person name="Krajaejun T."/>
            <person name="Lin H."/>
            <person name="Meijer H.J."/>
            <person name="Moore B."/>
            <person name="Morris P."/>
            <person name="Phuntmart V."/>
            <person name="Puiu D."/>
            <person name="Shetty J."/>
            <person name="Stajich J.E."/>
            <person name="Tripathy S."/>
            <person name="Wawra S."/>
            <person name="van West P."/>
            <person name="Whitty B.R."/>
            <person name="Coutinho P.M."/>
            <person name="Henrissat B."/>
            <person name="Martin F."/>
            <person name="Thomas P.D."/>
            <person name="Tyler B.M."/>
            <person name="De Vries R.P."/>
            <person name="Kamoun S."/>
            <person name="Yandell M."/>
            <person name="Tisserat N."/>
            <person name="Buell C.R."/>
        </authorList>
    </citation>
    <scope>NUCLEOTIDE SEQUENCE</scope>
    <source>
        <strain evidence="3">DAOM:BR144</strain>
    </source>
</reference>
<feature type="compositionally biased region" description="Polar residues" evidence="1">
    <location>
        <begin position="28"/>
        <end position="39"/>
    </location>
</feature>